<dbReference type="EMBL" id="CP137640">
    <property type="protein sequence ID" value="WVX81420.1"/>
    <property type="molecule type" value="Genomic_DNA"/>
</dbReference>
<dbReference type="Proteomes" id="UP001357223">
    <property type="component" value="Chromosome"/>
</dbReference>
<evidence type="ECO:0000256" key="1">
    <source>
        <dbReference type="ARBA" id="ARBA00006499"/>
    </source>
</evidence>
<dbReference type="Gene3D" id="3.40.50.1820">
    <property type="entry name" value="alpha/beta hydrolase"/>
    <property type="match status" value="1"/>
</dbReference>
<sequence>MNAPMFYELRRPKRIIPNKNYPALFLIHGKGSNEHNMFDIVSGLENDFFIFSIRGHIPQPPGYSFFTFKIYGQPDREGFDEGIQLISSFIDYASEEYPIDVNHMYLLGFSQGAVMSMTLALTLGHKIKGIVALSGYIPQFALEEYEIKPVDGLSVFISHGEKDPVLPYQWGVAAQEYFNEMNASVSFYSYQEGHTVSLKNQEDFKLWLMKDVKS</sequence>
<evidence type="ECO:0000313" key="4">
    <source>
        <dbReference type="EMBL" id="WVX81420.1"/>
    </source>
</evidence>
<evidence type="ECO:0000256" key="2">
    <source>
        <dbReference type="ARBA" id="ARBA00022801"/>
    </source>
</evidence>
<organism evidence="4 5">
    <name type="scientific">Niallia oryzisoli</name>
    <dbReference type="NCBI Taxonomy" id="1737571"/>
    <lineage>
        <taxon>Bacteria</taxon>
        <taxon>Bacillati</taxon>
        <taxon>Bacillota</taxon>
        <taxon>Bacilli</taxon>
        <taxon>Bacillales</taxon>
        <taxon>Bacillaceae</taxon>
        <taxon>Niallia</taxon>
    </lineage>
</organism>
<evidence type="ECO:0000313" key="5">
    <source>
        <dbReference type="Proteomes" id="UP001357223"/>
    </source>
</evidence>
<keyword evidence="2" id="KW-0378">Hydrolase</keyword>
<dbReference type="InterPro" id="IPR003140">
    <property type="entry name" value="PLipase/COase/thioEstase"/>
</dbReference>
<evidence type="ECO:0000259" key="3">
    <source>
        <dbReference type="Pfam" id="PF02230"/>
    </source>
</evidence>
<comment type="similarity">
    <text evidence="1">Belongs to the AB hydrolase superfamily. AB hydrolase 2 family.</text>
</comment>
<dbReference type="PANTHER" id="PTHR10655">
    <property type="entry name" value="LYSOPHOSPHOLIPASE-RELATED"/>
    <property type="match status" value="1"/>
</dbReference>
<reference evidence="4 5" key="1">
    <citation type="submission" date="2023-10" db="EMBL/GenBank/DDBJ databases">
        <title>Niallia locisalis sp.nov. isolated from a salt pond sample.</title>
        <authorList>
            <person name="Li X.-J."/>
            <person name="Dong L."/>
        </authorList>
    </citation>
    <scope>NUCLEOTIDE SEQUENCE [LARGE SCALE GENOMIC DNA]</scope>
    <source>
        <strain evidence="4 5">DSM 29761</strain>
    </source>
</reference>
<keyword evidence="5" id="KW-1185">Reference proteome</keyword>
<gene>
    <name evidence="4" type="ORF">R4Z09_30480</name>
</gene>
<name>A0ABZ2CCE6_9BACI</name>
<dbReference type="PANTHER" id="PTHR10655:SF17">
    <property type="entry name" value="LYSOPHOSPHOLIPASE-LIKE PROTEIN 1"/>
    <property type="match status" value="1"/>
</dbReference>
<dbReference type="InterPro" id="IPR050565">
    <property type="entry name" value="LYPA1-2/EST-like"/>
</dbReference>
<feature type="domain" description="Phospholipase/carboxylesterase/thioesterase" evidence="3">
    <location>
        <begin position="20"/>
        <end position="199"/>
    </location>
</feature>
<dbReference type="InterPro" id="IPR029058">
    <property type="entry name" value="AB_hydrolase_fold"/>
</dbReference>
<dbReference type="Pfam" id="PF02230">
    <property type="entry name" value="Abhydrolase_2"/>
    <property type="match status" value="1"/>
</dbReference>
<dbReference type="SUPFAM" id="SSF53474">
    <property type="entry name" value="alpha/beta-Hydrolases"/>
    <property type="match status" value="1"/>
</dbReference>
<proteinExistence type="inferred from homology"/>
<accession>A0ABZ2CCE6</accession>
<dbReference type="RefSeq" id="WP_338450348.1">
    <property type="nucleotide sequence ID" value="NZ_CP137640.1"/>
</dbReference>
<protein>
    <submittedName>
        <fullName evidence="4">Esterase</fullName>
    </submittedName>
</protein>